<dbReference type="Gene3D" id="3.40.50.280">
    <property type="entry name" value="Cobalamin-binding domain"/>
    <property type="match status" value="1"/>
</dbReference>
<dbReference type="GO" id="GO:0046872">
    <property type="term" value="F:metal ion binding"/>
    <property type="evidence" value="ECO:0007669"/>
    <property type="project" value="UniProtKB-KW"/>
</dbReference>
<dbReference type="SMART" id="SM01018">
    <property type="entry name" value="B12-binding_2"/>
    <property type="match status" value="1"/>
</dbReference>
<organism evidence="5 6">
    <name type="scientific">Sporomusa ovata</name>
    <dbReference type="NCBI Taxonomy" id="2378"/>
    <lineage>
        <taxon>Bacteria</taxon>
        <taxon>Bacillati</taxon>
        <taxon>Bacillota</taxon>
        <taxon>Negativicutes</taxon>
        <taxon>Selenomonadales</taxon>
        <taxon>Sporomusaceae</taxon>
        <taxon>Sporomusa</taxon>
    </lineage>
</organism>
<dbReference type="GO" id="GO:0031419">
    <property type="term" value="F:cobalamin binding"/>
    <property type="evidence" value="ECO:0007669"/>
    <property type="project" value="InterPro"/>
</dbReference>
<dbReference type="InterPro" id="IPR006158">
    <property type="entry name" value="Cobalamin-bd"/>
</dbReference>
<evidence type="ECO:0000313" key="5">
    <source>
        <dbReference type="EMBL" id="CQR75147.1"/>
    </source>
</evidence>
<dbReference type="Pfam" id="PF02607">
    <property type="entry name" value="B12-binding_2"/>
    <property type="match status" value="1"/>
</dbReference>
<feature type="domain" description="B12-binding N-terminal" evidence="4">
    <location>
        <begin position="1"/>
        <end position="86"/>
    </location>
</feature>
<protein>
    <submittedName>
        <fullName evidence="5">5-methyltetrahydrofolate--homocysteine methyltransferase</fullName>
        <ecNumber evidence="5">2.1.1.13</ecNumber>
    </submittedName>
</protein>
<evidence type="ECO:0000259" key="4">
    <source>
        <dbReference type="PROSITE" id="PS51337"/>
    </source>
</evidence>
<dbReference type="AlphaFoldDB" id="A0A0U1L630"/>
<sequence>MANIDLVKAVIELEEDLVISSVNEQLAAGVSAVEILGQLQEGMEGVGKLYEAGDYYLSELIMSAEVFSNAAALLGSALANSGDKKAVGTVILGTVKDDIHDIGKNIVSTILNCNGFKVVDIGVDAPIETFIEAVKTHNPDVVGMFCLLTTAFDVMKETVAAVKATGTKATILVGGGPVDESVATWCAADGYCKNAYDAVEMSKTASGVN</sequence>
<dbReference type="SUPFAM" id="SSF47644">
    <property type="entry name" value="Methionine synthase domain"/>
    <property type="match status" value="1"/>
</dbReference>
<reference evidence="6" key="1">
    <citation type="submission" date="2015-03" db="EMBL/GenBank/DDBJ databases">
        <authorList>
            <person name="Nijsse Bart"/>
        </authorList>
    </citation>
    <scope>NUCLEOTIDE SEQUENCE [LARGE SCALE GENOMIC DNA]</scope>
</reference>
<evidence type="ECO:0000256" key="1">
    <source>
        <dbReference type="ARBA" id="ARBA00022723"/>
    </source>
</evidence>
<keyword evidence="2" id="KW-0170">Cobalt</keyword>
<name>A0A0U1L630_9FIRM</name>
<keyword evidence="5" id="KW-0489">Methyltransferase</keyword>
<gene>
    <name evidence="5" type="ORF">SpAn4DRAFT_4511</name>
</gene>
<dbReference type="InterPro" id="IPR036724">
    <property type="entry name" value="Cobalamin-bd_sf"/>
</dbReference>
<feature type="domain" description="B12-binding" evidence="3">
    <location>
        <begin position="87"/>
        <end position="209"/>
    </location>
</feature>
<dbReference type="GO" id="GO:0050667">
    <property type="term" value="P:homocysteine metabolic process"/>
    <property type="evidence" value="ECO:0007669"/>
    <property type="project" value="TreeGrafter"/>
</dbReference>
<evidence type="ECO:0000259" key="3">
    <source>
        <dbReference type="PROSITE" id="PS51332"/>
    </source>
</evidence>
<dbReference type="Proteomes" id="UP000049855">
    <property type="component" value="Unassembled WGS sequence"/>
</dbReference>
<dbReference type="Gene3D" id="1.10.1240.10">
    <property type="entry name" value="Methionine synthase domain"/>
    <property type="match status" value="1"/>
</dbReference>
<dbReference type="GO" id="GO:0046653">
    <property type="term" value="P:tetrahydrofolate metabolic process"/>
    <property type="evidence" value="ECO:0007669"/>
    <property type="project" value="TreeGrafter"/>
</dbReference>
<dbReference type="PANTHER" id="PTHR45833:SF1">
    <property type="entry name" value="METHIONINE SYNTHASE"/>
    <property type="match status" value="1"/>
</dbReference>
<keyword evidence="1" id="KW-0479">Metal-binding</keyword>
<evidence type="ECO:0000256" key="2">
    <source>
        <dbReference type="ARBA" id="ARBA00023285"/>
    </source>
</evidence>
<dbReference type="PANTHER" id="PTHR45833">
    <property type="entry name" value="METHIONINE SYNTHASE"/>
    <property type="match status" value="1"/>
</dbReference>
<dbReference type="RefSeq" id="WP_021171362.1">
    <property type="nucleotide sequence ID" value="NZ_CTRP01000016.1"/>
</dbReference>
<dbReference type="PROSITE" id="PS51332">
    <property type="entry name" value="B12_BINDING"/>
    <property type="match status" value="1"/>
</dbReference>
<evidence type="ECO:0000313" key="6">
    <source>
        <dbReference type="Proteomes" id="UP000049855"/>
    </source>
</evidence>
<dbReference type="EC" id="2.1.1.13" evidence="5"/>
<proteinExistence type="predicted"/>
<dbReference type="InterPro" id="IPR003759">
    <property type="entry name" value="Cbl-bd_cap"/>
</dbReference>
<keyword evidence="5" id="KW-0808">Transferase</keyword>
<dbReference type="EMBL" id="CTRP01000016">
    <property type="protein sequence ID" value="CQR75147.1"/>
    <property type="molecule type" value="Genomic_DNA"/>
</dbReference>
<dbReference type="SUPFAM" id="SSF52242">
    <property type="entry name" value="Cobalamin (vitamin B12)-binding domain"/>
    <property type="match status" value="1"/>
</dbReference>
<dbReference type="Pfam" id="PF02310">
    <property type="entry name" value="B12-binding"/>
    <property type="match status" value="1"/>
</dbReference>
<dbReference type="GO" id="GO:0005829">
    <property type="term" value="C:cytosol"/>
    <property type="evidence" value="ECO:0007669"/>
    <property type="project" value="TreeGrafter"/>
</dbReference>
<dbReference type="GO" id="GO:0008705">
    <property type="term" value="F:methionine synthase activity"/>
    <property type="evidence" value="ECO:0007669"/>
    <property type="project" value="UniProtKB-EC"/>
</dbReference>
<dbReference type="InterPro" id="IPR050554">
    <property type="entry name" value="Met_Synthase/Corrinoid"/>
</dbReference>
<dbReference type="GO" id="GO:0032259">
    <property type="term" value="P:methylation"/>
    <property type="evidence" value="ECO:0007669"/>
    <property type="project" value="UniProtKB-KW"/>
</dbReference>
<dbReference type="InterPro" id="IPR036594">
    <property type="entry name" value="Meth_synthase_dom"/>
</dbReference>
<keyword evidence="6" id="KW-1185">Reference proteome</keyword>
<dbReference type="PROSITE" id="PS51337">
    <property type="entry name" value="B12_BINDING_NTER"/>
    <property type="match status" value="1"/>
</dbReference>
<accession>A0A0U1L630</accession>